<reference evidence="1" key="1">
    <citation type="submission" date="2021-05" db="EMBL/GenBank/DDBJ databases">
        <authorList>
            <person name="Alioto T."/>
            <person name="Alioto T."/>
            <person name="Gomez Garrido J."/>
        </authorList>
    </citation>
    <scope>NUCLEOTIDE SEQUENCE</scope>
</reference>
<protein>
    <submittedName>
        <fullName evidence="1">Uncharacterized protein</fullName>
    </submittedName>
</protein>
<dbReference type="EMBL" id="HBUF01572818">
    <property type="protein sequence ID" value="CAG6767224.1"/>
    <property type="molecule type" value="Transcribed_RNA"/>
</dbReference>
<dbReference type="AlphaFoldDB" id="A0A8D9AIP5"/>
<sequence>MEHMTRKHKMDKDVKQIEDLDKKSDKRKILIAKLRSKATKEFNGQLSDLGLAEGVAARNATEVPNTKLRKCHDCGAIYRKKNFYLHSRKCVVSHQKVTAHITADERMKEVMKHGVEDAVYNVIKNDPLIFSLWERTLYSR</sequence>
<accession>A0A8D9AIP5</accession>
<evidence type="ECO:0000313" key="1">
    <source>
        <dbReference type="EMBL" id="CAG6767224.1"/>
    </source>
</evidence>
<proteinExistence type="predicted"/>
<organism evidence="1">
    <name type="scientific">Cacopsylla melanoneura</name>
    <dbReference type="NCBI Taxonomy" id="428564"/>
    <lineage>
        <taxon>Eukaryota</taxon>
        <taxon>Metazoa</taxon>
        <taxon>Ecdysozoa</taxon>
        <taxon>Arthropoda</taxon>
        <taxon>Hexapoda</taxon>
        <taxon>Insecta</taxon>
        <taxon>Pterygota</taxon>
        <taxon>Neoptera</taxon>
        <taxon>Paraneoptera</taxon>
        <taxon>Hemiptera</taxon>
        <taxon>Sternorrhyncha</taxon>
        <taxon>Psylloidea</taxon>
        <taxon>Psyllidae</taxon>
        <taxon>Psyllinae</taxon>
        <taxon>Cacopsylla</taxon>
    </lineage>
</organism>
<name>A0A8D9AIP5_9HEMI</name>